<reference evidence="3" key="1">
    <citation type="submission" date="2017-10" db="EMBL/GenBank/DDBJ databases">
        <title>Rapid genome shrinkage in a self-fertile nematode reveals novel sperm competition proteins.</title>
        <authorList>
            <person name="Yin D."/>
            <person name="Schwarz E.M."/>
            <person name="Thomas C.G."/>
            <person name="Felde R.L."/>
            <person name="Korf I.F."/>
            <person name="Cutter A.D."/>
            <person name="Schartner C.M."/>
            <person name="Ralston E.J."/>
            <person name="Meyer B.J."/>
            <person name="Haag E.S."/>
        </authorList>
    </citation>
    <scope>NUCLEOTIDE SEQUENCE [LARGE SCALE GENOMIC DNA]</scope>
    <source>
        <strain evidence="3">JU1422</strain>
    </source>
</reference>
<evidence type="ECO:0000313" key="2">
    <source>
        <dbReference type="EMBL" id="PIC36000.1"/>
    </source>
</evidence>
<dbReference type="AlphaFoldDB" id="A0A2G5U8X0"/>
<comment type="caution">
    <text evidence="2">The sequence shown here is derived from an EMBL/GenBank/DDBJ whole genome shotgun (WGS) entry which is preliminary data.</text>
</comment>
<keyword evidence="1" id="KW-1133">Transmembrane helix</keyword>
<name>A0A2G5U8X0_9PELO</name>
<keyword evidence="1" id="KW-0472">Membrane</keyword>
<evidence type="ECO:0000313" key="3">
    <source>
        <dbReference type="Proteomes" id="UP000230233"/>
    </source>
</evidence>
<dbReference type="Proteomes" id="UP000230233">
    <property type="component" value="Chromosome IV"/>
</dbReference>
<dbReference type="OrthoDB" id="10299656at2759"/>
<protein>
    <submittedName>
        <fullName evidence="2">Uncharacterized protein</fullName>
    </submittedName>
</protein>
<feature type="transmembrane region" description="Helical" evidence="1">
    <location>
        <begin position="20"/>
        <end position="44"/>
    </location>
</feature>
<gene>
    <name evidence="2" type="primary">Cnig_chr_IV.g15163</name>
    <name evidence="2" type="ORF">B9Z55_015163</name>
</gene>
<evidence type="ECO:0000256" key="1">
    <source>
        <dbReference type="SAM" id="Phobius"/>
    </source>
</evidence>
<organism evidence="2 3">
    <name type="scientific">Caenorhabditis nigoni</name>
    <dbReference type="NCBI Taxonomy" id="1611254"/>
    <lineage>
        <taxon>Eukaryota</taxon>
        <taxon>Metazoa</taxon>
        <taxon>Ecdysozoa</taxon>
        <taxon>Nematoda</taxon>
        <taxon>Chromadorea</taxon>
        <taxon>Rhabditida</taxon>
        <taxon>Rhabditina</taxon>
        <taxon>Rhabditomorpha</taxon>
        <taxon>Rhabditoidea</taxon>
        <taxon>Rhabditidae</taxon>
        <taxon>Peloderinae</taxon>
        <taxon>Caenorhabditis</taxon>
    </lineage>
</organism>
<keyword evidence="3" id="KW-1185">Reference proteome</keyword>
<proteinExistence type="predicted"/>
<accession>A0A2G5U8X0</accession>
<sequence length="215" mass="24875">MFDPSLSPHRLSTQFKLRKRAVISAKGSFIFETIFMVVTIICYVKVIHLIQDTDVENQFVRGNSTDVVLMFPDPALDRRISELREAYFVYGADVIVRSFLWMVNIKIIALTVHRFDSLAVRLSRTMTFVRVVSGLFASGMLMRSKVLMDSFVVYDASSHFVFHLVYTLGETINSKFSVAILLHYDFVYSLEKCWHYNRQEQLEMLALYEEGLGDN</sequence>
<keyword evidence="1" id="KW-0812">Transmembrane</keyword>
<dbReference type="EMBL" id="PDUG01000004">
    <property type="protein sequence ID" value="PIC36000.1"/>
    <property type="molecule type" value="Genomic_DNA"/>
</dbReference>